<protein>
    <recommendedName>
        <fullName evidence="1 2">Futalosine hydrolase</fullName>
        <shortName evidence="1">FL hydrolase</shortName>
        <ecNumber evidence="1 2">3.2.2.26</ecNumber>
    </recommendedName>
    <alternativeName>
        <fullName evidence="1">Futalosine nucleosidase</fullName>
    </alternativeName>
    <alternativeName>
        <fullName evidence="1">Menaquinone biosynthetic enzyme MqnB</fullName>
    </alternativeName>
</protein>
<comment type="pathway">
    <text evidence="1">Quinol/quinone metabolism; menaquinone biosynthesis.</text>
</comment>
<dbReference type="EMBL" id="JBHSOH010000005">
    <property type="protein sequence ID" value="MFC5847540.1"/>
    <property type="molecule type" value="Genomic_DNA"/>
</dbReference>
<dbReference type="HAMAP" id="MF_00991">
    <property type="entry name" value="MqnB"/>
    <property type="match status" value="1"/>
</dbReference>
<dbReference type="Gene3D" id="3.40.50.1580">
    <property type="entry name" value="Nucleoside phosphorylase domain"/>
    <property type="match status" value="1"/>
</dbReference>
<evidence type="ECO:0000313" key="5">
    <source>
        <dbReference type="Proteomes" id="UP001595979"/>
    </source>
</evidence>
<dbReference type="Pfam" id="PF01048">
    <property type="entry name" value="PNP_UDP_1"/>
    <property type="match status" value="1"/>
</dbReference>
<reference evidence="5" key="1">
    <citation type="journal article" date="2019" name="Int. J. Syst. Evol. Microbiol.">
        <title>The Global Catalogue of Microorganisms (GCM) 10K type strain sequencing project: providing services to taxonomists for standard genome sequencing and annotation.</title>
        <authorList>
            <consortium name="The Broad Institute Genomics Platform"/>
            <consortium name="The Broad Institute Genome Sequencing Center for Infectious Disease"/>
            <person name="Wu L."/>
            <person name="Ma J."/>
        </authorList>
    </citation>
    <scope>NUCLEOTIDE SEQUENCE [LARGE SCALE GENOMIC DNA]</scope>
    <source>
        <strain evidence="5">CGMCC 1.15053</strain>
    </source>
</reference>
<dbReference type="Proteomes" id="UP001595979">
    <property type="component" value="Unassembled WGS sequence"/>
</dbReference>
<evidence type="ECO:0000256" key="2">
    <source>
        <dbReference type="NCBIfam" id="TIGR03664"/>
    </source>
</evidence>
<keyword evidence="1 4" id="KW-0378">Hydrolase</keyword>
<dbReference type="InterPro" id="IPR000845">
    <property type="entry name" value="Nucleoside_phosphorylase_d"/>
</dbReference>
<dbReference type="CDD" id="cd17766">
    <property type="entry name" value="futalosine_nucleosidase_MqnB"/>
    <property type="match status" value="1"/>
</dbReference>
<dbReference type="NCBIfam" id="TIGR03664">
    <property type="entry name" value="fut_nucase"/>
    <property type="match status" value="1"/>
</dbReference>
<evidence type="ECO:0000313" key="4">
    <source>
        <dbReference type="EMBL" id="MFC5847540.1"/>
    </source>
</evidence>
<dbReference type="RefSeq" id="WP_380046778.1">
    <property type="nucleotide sequence ID" value="NZ_JBHSOH010000005.1"/>
</dbReference>
<accession>A0ABW1DH64</accession>
<evidence type="ECO:0000256" key="1">
    <source>
        <dbReference type="HAMAP-Rule" id="MF_00991"/>
    </source>
</evidence>
<comment type="catalytic activity">
    <reaction evidence="1">
        <text>futalosine + H2O = dehypoxanthine futalosine + hypoxanthine</text>
        <dbReference type="Rhea" id="RHEA:25904"/>
        <dbReference type="ChEBI" id="CHEBI:15377"/>
        <dbReference type="ChEBI" id="CHEBI:17368"/>
        <dbReference type="ChEBI" id="CHEBI:58863"/>
        <dbReference type="ChEBI" id="CHEBI:58864"/>
        <dbReference type="EC" id="3.2.2.26"/>
    </reaction>
</comment>
<feature type="domain" description="Nucleoside phosphorylase" evidence="3">
    <location>
        <begin position="32"/>
        <end position="198"/>
    </location>
</feature>
<dbReference type="InterPro" id="IPR035994">
    <property type="entry name" value="Nucleoside_phosphorylase_sf"/>
</dbReference>
<keyword evidence="5" id="KW-1185">Reference proteome</keyword>
<comment type="similarity">
    <text evidence="1">Belongs to the PNP/UDP phosphorylase family. Futalosine hydrolase subfamily.</text>
</comment>
<organism evidence="4 5">
    <name type="scientific">Deinococcus petrolearius</name>
    <dbReference type="NCBI Taxonomy" id="1751295"/>
    <lineage>
        <taxon>Bacteria</taxon>
        <taxon>Thermotogati</taxon>
        <taxon>Deinococcota</taxon>
        <taxon>Deinococci</taxon>
        <taxon>Deinococcales</taxon>
        <taxon>Deinococcaceae</taxon>
        <taxon>Deinococcus</taxon>
    </lineage>
</organism>
<sequence>MSGPERGTEKRVLIVVATHPEAARLRDLEGRGTRVVVCGVGPVAAALSTQAALLAAPYDLALSAGIAGAYPGSGLRPGDLAVSSELIQADLGADDAGTFLGLDPLGLSVEPEPGHTGRFAAWPGAADLAARAGAACGPALTLSTVTGSLATARILESRYPGALTEGMEGAGVAHAASRCGVPALEVRGVSNLVGPRDRSAWRIGEALAATRRGLVTLLEG</sequence>
<keyword evidence="1" id="KW-0474">Menaquinone biosynthesis</keyword>
<dbReference type="GO" id="GO:0016798">
    <property type="term" value="F:hydrolase activity, acting on glycosyl bonds"/>
    <property type="evidence" value="ECO:0007669"/>
    <property type="project" value="UniProtKB-KW"/>
</dbReference>
<dbReference type="EC" id="3.2.2.26" evidence="1 2"/>
<comment type="function">
    <text evidence="1">Catalyzes the hydrolysis of futalosine (FL) to dehypoxanthine futalosine (DHFL) and hypoxanthine, a step in the biosynthesis of menaquinone (MK, vitamin K2).</text>
</comment>
<dbReference type="PANTHER" id="PTHR46832">
    <property type="entry name" value="5'-METHYLTHIOADENOSINE/S-ADENOSYLHOMOCYSTEINE NUCLEOSIDASE"/>
    <property type="match status" value="1"/>
</dbReference>
<name>A0ABW1DH64_9DEIO</name>
<proteinExistence type="inferred from homology"/>
<dbReference type="SUPFAM" id="SSF53167">
    <property type="entry name" value="Purine and uridine phosphorylases"/>
    <property type="match status" value="1"/>
</dbReference>
<dbReference type="InterPro" id="IPR019963">
    <property type="entry name" value="FL_hydrolase_MqnB"/>
</dbReference>
<evidence type="ECO:0000259" key="3">
    <source>
        <dbReference type="Pfam" id="PF01048"/>
    </source>
</evidence>
<dbReference type="PANTHER" id="PTHR46832:SF2">
    <property type="entry name" value="FUTALOSINE HYDROLASE"/>
    <property type="match status" value="1"/>
</dbReference>
<gene>
    <name evidence="1 4" type="primary">mqnB</name>
    <name evidence="4" type="ORF">ACFPQ6_04390</name>
</gene>
<keyword evidence="4" id="KW-0326">Glycosidase</keyword>
<comment type="caution">
    <text evidence="4">The sequence shown here is derived from an EMBL/GenBank/DDBJ whole genome shotgun (WGS) entry which is preliminary data.</text>
</comment>